<protein>
    <submittedName>
        <fullName evidence="3">Tail assembly chaperone</fullName>
    </submittedName>
</protein>
<accession>A0A8S5M1B5</accession>
<reference evidence="3" key="1">
    <citation type="journal article" date="2021" name="Proc. Natl. Acad. Sci. U.S.A.">
        <title>A Catalog of Tens of Thousands of Viruses from Human Metagenomes Reveals Hidden Associations with Chronic Diseases.</title>
        <authorList>
            <person name="Tisza M.J."/>
            <person name="Buck C.B."/>
        </authorList>
    </citation>
    <scope>NUCLEOTIDE SEQUENCE</scope>
    <source>
        <strain evidence="3">CtX926</strain>
    </source>
</reference>
<evidence type="ECO:0000256" key="1">
    <source>
        <dbReference type="SAM" id="Coils"/>
    </source>
</evidence>
<dbReference type="Pfam" id="PF20378">
    <property type="entry name" value="DUF6673"/>
    <property type="match status" value="1"/>
</dbReference>
<sequence>MFIWNKEKYPFSITDADTMDTFNENFENMWNSITDYEKKNAVNGMIQGAGIRVECKIMDEFFDKTFGDGTSKKMFGKKYDIADRTSAVKKLYNLAKKQLEEQKEKVNEIAKMAVRESKK</sequence>
<dbReference type="InterPro" id="IPR046655">
    <property type="entry name" value="DUF6673"/>
</dbReference>
<feature type="coiled-coil region" evidence="1">
    <location>
        <begin position="89"/>
        <end position="116"/>
    </location>
</feature>
<name>A0A8S5M1B5_9CAUD</name>
<evidence type="ECO:0000313" key="3">
    <source>
        <dbReference type="EMBL" id="DAD75944.1"/>
    </source>
</evidence>
<feature type="domain" description="DUF6673" evidence="2">
    <location>
        <begin position="3"/>
        <end position="116"/>
    </location>
</feature>
<evidence type="ECO:0000259" key="2">
    <source>
        <dbReference type="Pfam" id="PF20378"/>
    </source>
</evidence>
<organism evidence="3">
    <name type="scientific">Siphoviridae sp. ctX926</name>
    <dbReference type="NCBI Taxonomy" id="2826366"/>
    <lineage>
        <taxon>Viruses</taxon>
        <taxon>Duplodnaviria</taxon>
        <taxon>Heunggongvirae</taxon>
        <taxon>Uroviricota</taxon>
        <taxon>Caudoviricetes</taxon>
    </lineage>
</organism>
<dbReference type="EMBL" id="BK014793">
    <property type="protein sequence ID" value="DAD75944.1"/>
    <property type="molecule type" value="Genomic_DNA"/>
</dbReference>
<keyword evidence="1" id="KW-0175">Coiled coil</keyword>
<proteinExistence type="predicted"/>